<keyword evidence="1" id="KW-0472">Membrane</keyword>
<dbReference type="EMBL" id="UINC01130386">
    <property type="protein sequence ID" value="SVD11423.1"/>
    <property type="molecule type" value="Genomic_DNA"/>
</dbReference>
<evidence type="ECO:0008006" key="3">
    <source>
        <dbReference type="Google" id="ProtNLM"/>
    </source>
</evidence>
<protein>
    <recommendedName>
        <fullName evidence="3">Rod shape-determining protein MreD</fullName>
    </recommendedName>
</protein>
<proteinExistence type="predicted"/>
<dbReference type="AlphaFoldDB" id="A0A382SNQ0"/>
<evidence type="ECO:0000256" key="1">
    <source>
        <dbReference type="SAM" id="Phobius"/>
    </source>
</evidence>
<reference evidence="2" key="1">
    <citation type="submission" date="2018-05" db="EMBL/GenBank/DDBJ databases">
        <authorList>
            <person name="Lanie J.A."/>
            <person name="Ng W.-L."/>
            <person name="Kazmierczak K.M."/>
            <person name="Andrzejewski T.M."/>
            <person name="Davidsen T.M."/>
            <person name="Wayne K.J."/>
            <person name="Tettelin H."/>
            <person name="Glass J.I."/>
            <person name="Rusch D."/>
            <person name="Podicherti R."/>
            <person name="Tsui H.-C.T."/>
            <person name="Winkler M.E."/>
        </authorList>
    </citation>
    <scope>NUCLEOTIDE SEQUENCE</scope>
</reference>
<keyword evidence="1" id="KW-0812">Transmembrane</keyword>
<feature type="transmembrane region" description="Helical" evidence="1">
    <location>
        <begin position="92"/>
        <end position="118"/>
    </location>
</feature>
<gene>
    <name evidence="2" type="ORF">METZ01_LOCUS364277</name>
</gene>
<feature type="transmembrane region" description="Helical" evidence="1">
    <location>
        <begin position="138"/>
        <end position="160"/>
    </location>
</feature>
<feature type="non-terminal residue" evidence="2">
    <location>
        <position position="177"/>
    </location>
</feature>
<organism evidence="2">
    <name type="scientific">marine metagenome</name>
    <dbReference type="NCBI Taxonomy" id="408172"/>
    <lineage>
        <taxon>unclassified sequences</taxon>
        <taxon>metagenomes</taxon>
        <taxon>ecological metagenomes</taxon>
    </lineage>
</organism>
<accession>A0A382SNQ0</accession>
<dbReference type="InterPro" id="IPR046487">
    <property type="entry name" value="DUF6580"/>
</dbReference>
<name>A0A382SNQ0_9ZZZZ</name>
<keyword evidence="1" id="KW-1133">Transmembrane helix</keyword>
<evidence type="ECO:0000313" key="2">
    <source>
        <dbReference type="EMBL" id="SVD11423.1"/>
    </source>
</evidence>
<sequence>MIKTITTFLYISGVLALGRLIPHPPNFTPILAAAIFAPYMVNDKWLAMAVPLVAMFIADIVIGFHPFMLWVYGTIGLSTLISYWSMRFGRKYIQLGVMAFASSILFFIITNFAVWSMYDYYPKTVEGLLLCYTMAIPFFQNTLYGTIIYTTLITFMVVALSRPVNYTYLLVVNKGKD</sequence>
<dbReference type="Pfam" id="PF20221">
    <property type="entry name" value="DUF6580"/>
    <property type="match status" value="1"/>
</dbReference>